<dbReference type="InterPro" id="IPR025058">
    <property type="entry name" value="DUF3995"/>
</dbReference>
<keyword evidence="1" id="KW-0812">Transmembrane</keyword>
<feature type="transmembrane region" description="Helical" evidence="1">
    <location>
        <begin position="116"/>
        <end position="133"/>
    </location>
</feature>
<dbReference type="RefSeq" id="WP_379878785.1">
    <property type="nucleotide sequence ID" value="NZ_JBHUIP010000016.1"/>
</dbReference>
<sequence length="135" mass="14450">MTLIPTVLAVCFALLGLVHLYWGLGGKIGKAAAIPTLPDGRPVFHPKPRGTLLIAVSLFAIAAVAWRLGMVPPPGDIIRYSGTAIGALLLFRGIGERRYLGLLKRIRGTRFATLDTLFYSPFCIASGIGFMILTA</sequence>
<keyword evidence="1" id="KW-0472">Membrane</keyword>
<accession>A0ABW5DWG9</accession>
<dbReference type="EMBL" id="JBHUIP010000016">
    <property type="protein sequence ID" value="MFD2265442.1"/>
    <property type="molecule type" value="Genomic_DNA"/>
</dbReference>
<name>A0ABW5DWG9_9PROT</name>
<feature type="transmembrane region" description="Helical" evidence="1">
    <location>
        <begin position="51"/>
        <end position="71"/>
    </location>
</feature>
<feature type="transmembrane region" description="Helical" evidence="1">
    <location>
        <begin position="77"/>
        <end position="95"/>
    </location>
</feature>
<comment type="caution">
    <text evidence="2">The sequence shown here is derived from an EMBL/GenBank/DDBJ whole genome shotgun (WGS) entry which is preliminary data.</text>
</comment>
<proteinExistence type="predicted"/>
<dbReference type="Proteomes" id="UP001597295">
    <property type="component" value="Unassembled WGS sequence"/>
</dbReference>
<evidence type="ECO:0000313" key="2">
    <source>
        <dbReference type="EMBL" id="MFD2265442.1"/>
    </source>
</evidence>
<protein>
    <submittedName>
        <fullName evidence="2">DUF3995 domain-containing protein</fullName>
    </submittedName>
</protein>
<organism evidence="2 3">
    <name type="scientific">Lacibacterium aquatile</name>
    <dbReference type="NCBI Taxonomy" id="1168082"/>
    <lineage>
        <taxon>Bacteria</taxon>
        <taxon>Pseudomonadati</taxon>
        <taxon>Pseudomonadota</taxon>
        <taxon>Alphaproteobacteria</taxon>
        <taxon>Rhodospirillales</taxon>
        <taxon>Rhodospirillaceae</taxon>
    </lineage>
</organism>
<dbReference type="Pfam" id="PF13160">
    <property type="entry name" value="DUF3995"/>
    <property type="match status" value="1"/>
</dbReference>
<gene>
    <name evidence="2" type="ORF">ACFSM5_21250</name>
</gene>
<evidence type="ECO:0000313" key="3">
    <source>
        <dbReference type="Proteomes" id="UP001597295"/>
    </source>
</evidence>
<keyword evidence="1" id="KW-1133">Transmembrane helix</keyword>
<feature type="transmembrane region" description="Helical" evidence="1">
    <location>
        <begin position="6"/>
        <end position="24"/>
    </location>
</feature>
<evidence type="ECO:0000256" key="1">
    <source>
        <dbReference type="SAM" id="Phobius"/>
    </source>
</evidence>
<keyword evidence="3" id="KW-1185">Reference proteome</keyword>
<reference evidence="3" key="1">
    <citation type="journal article" date="2019" name="Int. J. Syst. Evol. Microbiol.">
        <title>The Global Catalogue of Microorganisms (GCM) 10K type strain sequencing project: providing services to taxonomists for standard genome sequencing and annotation.</title>
        <authorList>
            <consortium name="The Broad Institute Genomics Platform"/>
            <consortium name="The Broad Institute Genome Sequencing Center for Infectious Disease"/>
            <person name="Wu L."/>
            <person name="Ma J."/>
        </authorList>
    </citation>
    <scope>NUCLEOTIDE SEQUENCE [LARGE SCALE GENOMIC DNA]</scope>
    <source>
        <strain evidence="3">CGMCC 1.19062</strain>
    </source>
</reference>